<dbReference type="EMBL" id="BKCJ011767964">
    <property type="protein sequence ID" value="GFD51277.1"/>
    <property type="molecule type" value="Genomic_DNA"/>
</dbReference>
<accession>A0A699WUZ0</accession>
<dbReference type="AlphaFoldDB" id="A0A699WUZ0"/>
<sequence>SVIAISESTNRPFALEDLAGCLPFAEVKSLVLAAIGGGIVVSELLYVFLTLAFILGGTAPDAMA</sequence>
<feature type="non-terminal residue" evidence="2">
    <location>
        <position position="1"/>
    </location>
</feature>
<keyword evidence="1" id="KW-0472">Membrane</keyword>
<feature type="transmembrane region" description="Helical" evidence="1">
    <location>
        <begin position="30"/>
        <end position="55"/>
    </location>
</feature>
<keyword evidence="1" id="KW-0812">Transmembrane</keyword>
<comment type="caution">
    <text evidence="2">The sequence shown here is derived from an EMBL/GenBank/DDBJ whole genome shotgun (WGS) entry which is preliminary data.</text>
</comment>
<gene>
    <name evidence="2" type="ORF">Tci_923246</name>
</gene>
<evidence type="ECO:0000256" key="1">
    <source>
        <dbReference type="SAM" id="Phobius"/>
    </source>
</evidence>
<protein>
    <submittedName>
        <fullName evidence="2">Uncharacterized protein</fullName>
    </submittedName>
</protein>
<reference evidence="2" key="1">
    <citation type="journal article" date="2019" name="Sci. Rep.">
        <title>Draft genome of Tanacetum cinerariifolium, the natural source of mosquito coil.</title>
        <authorList>
            <person name="Yamashiro T."/>
            <person name="Shiraishi A."/>
            <person name="Satake H."/>
            <person name="Nakayama K."/>
        </authorList>
    </citation>
    <scope>NUCLEOTIDE SEQUENCE</scope>
</reference>
<keyword evidence="1" id="KW-1133">Transmembrane helix</keyword>
<proteinExistence type="predicted"/>
<evidence type="ECO:0000313" key="2">
    <source>
        <dbReference type="EMBL" id="GFD51277.1"/>
    </source>
</evidence>
<name>A0A699WUZ0_TANCI</name>
<organism evidence="2">
    <name type="scientific">Tanacetum cinerariifolium</name>
    <name type="common">Dalmatian daisy</name>
    <name type="synonym">Chrysanthemum cinerariifolium</name>
    <dbReference type="NCBI Taxonomy" id="118510"/>
    <lineage>
        <taxon>Eukaryota</taxon>
        <taxon>Viridiplantae</taxon>
        <taxon>Streptophyta</taxon>
        <taxon>Embryophyta</taxon>
        <taxon>Tracheophyta</taxon>
        <taxon>Spermatophyta</taxon>
        <taxon>Magnoliopsida</taxon>
        <taxon>eudicotyledons</taxon>
        <taxon>Gunneridae</taxon>
        <taxon>Pentapetalae</taxon>
        <taxon>asterids</taxon>
        <taxon>campanulids</taxon>
        <taxon>Asterales</taxon>
        <taxon>Asteraceae</taxon>
        <taxon>Asteroideae</taxon>
        <taxon>Anthemideae</taxon>
        <taxon>Anthemidinae</taxon>
        <taxon>Tanacetum</taxon>
    </lineage>
</organism>